<evidence type="ECO:0000256" key="9">
    <source>
        <dbReference type="ARBA" id="ARBA00049339"/>
    </source>
</evidence>
<dbReference type="FunFam" id="1.10.730.10:FF:000017">
    <property type="entry name" value="Arginine--tRNA ligase, chloroplastic/mitochondrial"/>
    <property type="match status" value="1"/>
</dbReference>
<keyword evidence="3 10" id="KW-0436">Ligase</keyword>
<dbReference type="EC" id="6.1.1.19" evidence="2"/>
<dbReference type="EMBL" id="PKPP01005562">
    <property type="protein sequence ID" value="PWA59664.1"/>
    <property type="molecule type" value="Genomic_DNA"/>
</dbReference>
<comment type="catalytic activity">
    <reaction evidence="9">
        <text>tRNA(Arg) + L-arginine + ATP = L-arginyl-tRNA(Arg) + AMP + diphosphate</text>
        <dbReference type="Rhea" id="RHEA:20301"/>
        <dbReference type="Rhea" id="RHEA-COMP:9658"/>
        <dbReference type="Rhea" id="RHEA-COMP:9673"/>
        <dbReference type="ChEBI" id="CHEBI:30616"/>
        <dbReference type="ChEBI" id="CHEBI:32682"/>
        <dbReference type="ChEBI" id="CHEBI:33019"/>
        <dbReference type="ChEBI" id="CHEBI:78442"/>
        <dbReference type="ChEBI" id="CHEBI:78513"/>
        <dbReference type="ChEBI" id="CHEBI:456215"/>
        <dbReference type="EC" id="6.1.1.19"/>
    </reaction>
</comment>
<evidence type="ECO:0000259" key="12">
    <source>
        <dbReference type="SMART" id="SM01016"/>
    </source>
</evidence>
<feature type="domain" description="DALR anticodon binding" evidence="11">
    <location>
        <begin position="318"/>
        <end position="433"/>
    </location>
</feature>
<dbReference type="GO" id="GO:0005737">
    <property type="term" value="C:cytoplasm"/>
    <property type="evidence" value="ECO:0007669"/>
    <property type="project" value="InterPro"/>
</dbReference>
<dbReference type="InterPro" id="IPR036695">
    <property type="entry name" value="Arg-tRNA-synth_N_sf"/>
</dbReference>
<sequence>MADDNLNDIVSPKQKLIKLTEASLRVTFPDEPNLAPIIAPANKNKAHDYQWQIVRAHVHISQLQRDGVKNTMTAQDLKTRAPVPNSHRPVVLSGKTLVFTALYLQETRGHEAVVLNDIVSPKQKLIKLTEASLRVTFPDEPNLAPIIAPANKNKAHDYQCNNAMSLWARNTGTEFQGPEHIGQAIMLNLPANDIIKSCSVAGPGYVNVNLSEQWMAQFGMLLEYLFEQVPNGEVNDQAIGEIEVFYKASKKRFDDDPEFKKRAQEAVVSLQVGNGWLTGHDRLFLRIRYADLKNNRLTSYKFNYDQMLKDKGDTGVYLQYAHARICSVLQRSGRDIDELKNVGQLTLEHDLERKLGLHLLRFPEAFEEACANLFPHVLCEYLYELAEKFSSFYQACQVLETPEETSRLLLCEATAVVMRKCFHILGITPVYKL</sequence>
<dbReference type="SUPFAM" id="SSF47323">
    <property type="entry name" value="Anticodon-binding domain of a subclass of class I aminoacyl-tRNA synthetases"/>
    <property type="match status" value="1"/>
</dbReference>
<dbReference type="InterPro" id="IPR035684">
    <property type="entry name" value="ArgRS_core"/>
</dbReference>
<keyword evidence="5 10" id="KW-0067">ATP-binding</keyword>
<dbReference type="AlphaFoldDB" id="A0A2U1MEJ5"/>
<organism evidence="13 14">
    <name type="scientific">Artemisia annua</name>
    <name type="common">Sweet wormwood</name>
    <dbReference type="NCBI Taxonomy" id="35608"/>
    <lineage>
        <taxon>Eukaryota</taxon>
        <taxon>Viridiplantae</taxon>
        <taxon>Streptophyta</taxon>
        <taxon>Embryophyta</taxon>
        <taxon>Tracheophyta</taxon>
        <taxon>Spermatophyta</taxon>
        <taxon>Magnoliopsida</taxon>
        <taxon>eudicotyledons</taxon>
        <taxon>Gunneridae</taxon>
        <taxon>Pentapetalae</taxon>
        <taxon>asterids</taxon>
        <taxon>campanulids</taxon>
        <taxon>Asterales</taxon>
        <taxon>Asteraceae</taxon>
        <taxon>Asteroideae</taxon>
        <taxon>Anthemideae</taxon>
        <taxon>Artemisiinae</taxon>
        <taxon>Artemisia</taxon>
    </lineage>
</organism>
<dbReference type="Gene3D" id="3.40.50.620">
    <property type="entry name" value="HUPs"/>
    <property type="match status" value="1"/>
</dbReference>
<dbReference type="FunFam" id="3.30.1360.70:FF:000002">
    <property type="entry name" value="arginine--tRNA ligase, cytoplasmic"/>
    <property type="match status" value="1"/>
</dbReference>
<evidence type="ECO:0000256" key="4">
    <source>
        <dbReference type="ARBA" id="ARBA00022741"/>
    </source>
</evidence>
<dbReference type="InterPro" id="IPR005148">
    <property type="entry name" value="Arg-tRNA-synth_N"/>
</dbReference>
<comment type="caution">
    <text evidence="13">The sequence shown here is derived from an EMBL/GenBank/DDBJ whole genome shotgun (WGS) entry which is preliminary data.</text>
</comment>
<evidence type="ECO:0000256" key="10">
    <source>
        <dbReference type="RuleBase" id="RU363038"/>
    </source>
</evidence>
<dbReference type="PANTHER" id="PTHR11956:SF5">
    <property type="entry name" value="ARGININE--TRNA LIGASE, CYTOPLASMIC"/>
    <property type="match status" value="1"/>
</dbReference>
<dbReference type="Gene3D" id="1.10.730.10">
    <property type="entry name" value="Isoleucyl-tRNA Synthetase, Domain 1"/>
    <property type="match status" value="1"/>
</dbReference>
<dbReference type="Gene3D" id="3.30.1360.70">
    <property type="entry name" value="Arginyl tRNA synthetase N-terminal domain"/>
    <property type="match status" value="1"/>
</dbReference>
<dbReference type="InterPro" id="IPR014729">
    <property type="entry name" value="Rossmann-like_a/b/a_fold"/>
</dbReference>
<proteinExistence type="inferred from homology"/>
<reference evidence="13 14" key="1">
    <citation type="journal article" date="2018" name="Mol. Plant">
        <title>The genome of Artemisia annua provides insight into the evolution of Asteraceae family and artemisinin biosynthesis.</title>
        <authorList>
            <person name="Shen Q."/>
            <person name="Zhang L."/>
            <person name="Liao Z."/>
            <person name="Wang S."/>
            <person name="Yan T."/>
            <person name="Shi P."/>
            <person name="Liu M."/>
            <person name="Fu X."/>
            <person name="Pan Q."/>
            <person name="Wang Y."/>
            <person name="Lv Z."/>
            <person name="Lu X."/>
            <person name="Zhang F."/>
            <person name="Jiang W."/>
            <person name="Ma Y."/>
            <person name="Chen M."/>
            <person name="Hao X."/>
            <person name="Li L."/>
            <person name="Tang Y."/>
            <person name="Lv G."/>
            <person name="Zhou Y."/>
            <person name="Sun X."/>
            <person name="Brodelius P.E."/>
            <person name="Rose J.K.C."/>
            <person name="Tang K."/>
        </authorList>
    </citation>
    <scope>NUCLEOTIDE SEQUENCE [LARGE SCALE GENOMIC DNA]</scope>
    <source>
        <strain evidence="14">cv. Huhao1</strain>
        <tissue evidence="13">Leaf</tissue>
    </source>
</reference>
<evidence type="ECO:0000256" key="8">
    <source>
        <dbReference type="ARBA" id="ARBA00033033"/>
    </source>
</evidence>
<dbReference type="STRING" id="35608.A0A2U1MEJ5"/>
<evidence type="ECO:0000256" key="3">
    <source>
        <dbReference type="ARBA" id="ARBA00022598"/>
    </source>
</evidence>
<dbReference type="SUPFAM" id="SSF55190">
    <property type="entry name" value="Arginyl-tRNA synthetase (ArgRS), N-terminal 'additional' domain"/>
    <property type="match status" value="1"/>
</dbReference>
<dbReference type="GO" id="GO:0004814">
    <property type="term" value="F:arginine-tRNA ligase activity"/>
    <property type="evidence" value="ECO:0007669"/>
    <property type="project" value="UniProtKB-EC"/>
</dbReference>
<dbReference type="InterPro" id="IPR008909">
    <property type="entry name" value="DALR_anticod-bd"/>
</dbReference>
<evidence type="ECO:0000313" key="13">
    <source>
        <dbReference type="EMBL" id="PWA59664.1"/>
    </source>
</evidence>
<keyword evidence="6 10" id="KW-0648">Protein biosynthesis</keyword>
<evidence type="ECO:0000313" key="14">
    <source>
        <dbReference type="Proteomes" id="UP000245207"/>
    </source>
</evidence>
<comment type="similarity">
    <text evidence="1 10">Belongs to the class-I aminoacyl-tRNA synthetase family.</text>
</comment>
<evidence type="ECO:0000256" key="6">
    <source>
        <dbReference type="ARBA" id="ARBA00022917"/>
    </source>
</evidence>
<dbReference type="CDD" id="cd07956">
    <property type="entry name" value="Anticodon_Ia_Arg"/>
    <property type="match status" value="1"/>
</dbReference>
<dbReference type="InterPro" id="IPR001278">
    <property type="entry name" value="Arg-tRNA-ligase"/>
</dbReference>
<dbReference type="Proteomes" id="UP000245207">
    <property type="component" value="Unassembled WGS sequence"/>
</dbReference>
<dbReference type="GO" id="GO:0005524">
    <property type="term" value="F:ATP binding"/>
    <property type="evidence" value="ECO:0007669"/>
    <property type="project" value="UniProtKB-KW"/>
</dbReference>
<dbReference type="SMART" id="SM00836">
    <property type="entry name" value="DALR_1"/>
    <property type="match status" value="1"/>
</dbReference>
<feature type="domain" description="Arginyl tRNA synthetase N-terminal" evidence="12">
    <location>
        <begin position="123"/>
        <end position="210"/>
    </location>
</feature>
<gene>
    <name evidence="13" type="ORF">CTI12_AA389530</name>
</gene>
<protein>
    <recommendedName>
        <fullName evidence="2">arginine--tRNA ligase</fullName>
        <ecNumber evidence="2">6.1.1.19</ecNumber>
    </recommendedName>
    <alternativeName>
        <fullName evidence="8">Arginyl-tRNA synthetase</fullName>
    </alternativeName>
</protein>
<evidence type="ECO:0000256" key="1">
    <source>
        <dbReference type="ARBA" id="ARBA00005594"/>
    </source>
</evidence>
<dbReference type="Pfam" id="PF00750">
    <property type="entry name" value="tRNA-synt_1d"/>
    <property type="match status" value="1"/>
</dbReference>
<dbReference type="GO" id="GO:0006420">
    <property type="term" value="P:arginyl-tRNA aminoacylation"/>
    <property type="evidence" value="ECO:0007669"/>
    <property type="project" value="InterPro"/>
</dbReference>
<evidence type="ECO:0000256" key="7">
    <source>
        <dbReference type="ARBA" id="ARBA00023146"/>
    </source>
</evidence>
<evidence type="ECO:0000256" key="5">
    <source>
        <dbReference type="ARBA" id="ARBA00022840"/>
    </source>
</evidence>
<keyword evidence="4 10" id="KW-0547">Nucleotide-binding</keyword>
<accession>A0A2U1MEJ5</accession>
<dbReference type="Pfam" id="PF05746">
    <property type="entry name" value="DALR_1"/>
    <property type="match status" value="1"/>
</dbReference>
<evidence type="ECO:0000259" key="11">
    <source>
        <dbReference type="SMART" id="SM00836"/>
    </source>
</evidence>
<dbReference type="SMART" id="SM01016">
    <property type="entry name" value="Arg_tRNA_synt_N"/>
    <property type="match status" value="1"/>
</dbReference>
<keyword evidence="7 10" id="KW-0030">Aminoacyl-tRNA synthetase</keyword>
<dbReference type="OrthoDB" id="1109246at2759"/>
<name>A0A2U1MEJ5_ARTAN</name>
<dbReference type="InterPro" id="IPR009080">
    <property type="entry name" value="tRNAsynth_Ia_anticodon-bd"/>
</dbReference>
<keyword evidence="14" id="KW-1185">Reference proteome</keyword>
<dbReference type="PANTHER" id="PTHR11956">
    <property type="entry name" value="ARGINYL-TRNA SYNTHETASE"/>
    <property type="match status" value="1"/>
</dbReference>
<evidence type="ECO:0000256" key="2">
    <source>
        <dbReference type="ARBA" id="ARBA00012837"/>
    </source>
</evidence>